<organism evidence="8 9">
    <name type="scientific">Anoxybacteroides rupiense</name>
    <dbReference type="NCBI Taxonomy" id="311460"/>
    <lineage>
        <taxon>Bacteria</taxon>
        <taxon>Bacillati</taxon>
        <taxon>Bacillota</taxon>
        <taxon>Bacilli</taxon>
        <taxon>Bacillales</taxon>
        <taxon>Anoxybacillaceae</taxon>
        <taxon>Anoxybacteroides</taxon>
    </lineage>
</organism>
<sequence length="148" mass="16436">MLEAVYEIVSIKQVIKKRKAKHLLQLITSPEIAAAVARKEIGNEDREVFLVIVLNTKNEIAAIHRCHVGSLNASVVHPREVFKAAILNNGSSIIVAHNHPSQNTTPSREDLEVTKRLVTVGQMIGIEVLDHLVVSENSYFSFKENGHI</sequence>
<comment type="similarity">
    <text evidence="1">Belongs to the UPF0758 family.</text>
</comment>
<reference evidence="8 9" key="1">
    <citation type="submission" date="2023-03" db="EMBL/GenBank/DDBJ databases">
        <title>Bacillus Genome Sequencing.</title>
        <authorList>
            <person name="Dunlap C."/>
        </authorList>
    </citation>
    <scope>NUCLEOTIDE SEQUENCE [LARGE SCALE GENOMIC DNA]</scope>
    <source>
        <strain evidence="8 9">NRS-38</strain>
    </source>
</reference>
<evidence type="ECO:0000256" key="6">
    <source>
        <dbReference type="ARBA" id="ARBA00023049"/>
    </source>
</evidence>
<keyword evidence="2" id="KW-0645">Protease</keyword>
<evidence type="ECO:0000256" key="5">
    <source>
        <dbReference type="ARBA" id="ARBA00022833"/>
    </source>
</evidence>
<dbReference type="GO" id="GO:0006508">
    <property type="term" value="P:proteolysis"/>
    <property type="evidence" value="ECO:0007669"/>
    <property type="project" value="UniProtKB-KW"/>
</dbReference>
<keyword evidence="5" id="KW-0862">Zinc</keyword>
<dbReference type="PANTHER" id="PTHR30471:SF3">
    <property type="entry name" value="UPF0758 PROTEIN YEES-RELATED"/>
    <property type="match status" value="1"/>
</dbReference>
<dbReference type="Proteomes" id="UP001339962">
    <property type="component" value="Unassembled WGS sequence"/>
</dbReference>
<evidence type="ECO:0000256" key="3">
    <source>
        <dbReference type="ARBA" id="ARBA00022723"/>
    </source>
</evidence>
<gene>
    <name evidence="8" type="ORF">P9850_12205</name>
</gene>
<dbReference type="PANTHER" id="PTHR30471">
    <property type="entry name" value="DNA REPAIR PROTEIN RADC"/>
    <property type="match status" value="1"/>
</dbReference>
<keyword evidence="4" id="KW-0378">Hydrolase</keyword>
<evidence type="ECO:0000256" key="1">
    <source>
        <dbReference type="ARBA" id="ARBA00010243"/>
    </source>
</evidence>
<comment type="caution">
    <text evidence="8">The sequence shown here is derived from an EMBL/GenBank/DDBJ whole genome shotgun (WGS) entry which is preliminary data.</text>
</comment>
<evidence type="ECO:0000259" key="7">
    <source>
        <dbReference type="PROSITE" id="PS50249"/>
    </source>
</evidence>
<name>A0ABD5IW74_9BACL</name>
<dbReference type="InterPro" id="IPR025657">
    <property type="entry name" value="RadC_JAB"/>
</dbReference>
<evidence type="ECO:0000313" key="9">
    <source>
        <dbReference type="Proteomes" id="UP001339962"/>
    </source>
</evidence>
<dbReference type="GO" id="GO:0008237">
    <property type="term" value="F:metallopeptidase activity"/>
    <property type="evidence" value="ECO:0007669"/>
    <property type="project" value="UniProtKB-KW"/>
</dbReference>
<dbReference type="NCBIfam" id="TIGR00608">
    <property type="entry name" value="radc"/>
    <property type="match status" value="1"/>
</dbReference>
<dbReference type="RefSeq" id="WP_328218796.1">
    <property type="nucleotide sequence ID" value="NZ_JARTLI010000027.1"/>
</dbReference>
<dbReference type="InterPro" id="IPR001405">
    <property type="entry name" value="UPF0758"/>
</dbReference>
<dbReference type="EMBL" id="JARTLI010000027">
    <property type="protein sequence ID" value="MED5052580.1"/>
    <property type="molecule type" value="Genomic_DNA"/>
</dbReference>
<evidence type="ECO:0000256" key="2">
    <source>
        <dbReference type="ARBA" id="ARBA00022670"/>
    </source>
</evidence>
<keyword evidence="6" id="KW-0482">Metalloprotease</keyword>
<evidence type="ECO:0000313" key="8">
    <source>
        <dbReference type="EMBL" id="MED5052580.1"/>
    </source>
</evidence>
<proteinExistence type="inferred from homology"/>
<dbReference type="InterPro" id="IPR037518">
    <property type="entry name" value="MPN"/>
</dbReference>
<dbReference type="GO" id="GO:0046872">
    <property type="term" value="F:metal ion binding"/>
    <property type="evidence" value="ECO:0007669"/>
    <property type="project" value="UniProtKB-KW"/>
</dbReference>
<dbReference type="AlphaFoldDB" id="A0ABD5IW74"/>
<evidence type="ECO:0000256" key="4">
    <source>
        <dbReference type="ARBA" id="ARBA00022801"/>
    </source>
</evidence>
<keyword evidence="3" id="KW-0479">Metal-binding</keyword>
<protein>
    <submittedName>
        <fullName evidence="8">JAB domain-containing protein</fullName>
    </submittedName>
</protein>
<feature type="domain" description="MPN" evidence="7">
    <location>
        <begin position="26"/>
        <end position="148"/>
    </location>
</feature>
<dbReference type="Gene3D" id="3.40.140.10">
    <property type="entry name" value="Cytidine Deaminase, domain 2"/>
    <property type="match status" value="1"/>
</dbReference>
<dbReference type="CDD" id="cd08071">
    <property type="entry name" value="MPN_DUF2466"/>
    <property type="match status" value="1"/>
</dbReference>
<accession>A0ABD5IW74</accession>
<dbReference type="PROSITE" id="PS50249">
    <property type="entry name" value="MPN"/>
    <property type="match status" value="1"/>
</dbReference>
<dbReference type="SUPFAM" id="SSF102712">
    <property type="entry name" value="JAB1/MPN domain"/>
    <property type="match status" value="1"/>
</dbReference>
<dbReference type="Pfam" id="PF04002">
    <property type="entry name" value="RadC"/>
    <property type="match status" value="1"/>
</dbReference>